<evidence type="ECO:0000313" key="2">
    <source>
        <dbReference type="EMBL" id="MFG6466859.1"/>
    </source>
</evidence>
<sequence length="306" mass="34133">MTVRPGDGLGAAVPALEPAPANAENGWLTATSDISGTTESAEPPTWVLVRGWSRNSGHWGAFPRFFERELGLVQPGARLVLLDLPGTGAWSQQASPTRVRDIVKLCRDELQRRGVAGPVSLLGMSLGAAVIADWATRYPSEVAAGVLINPSLRPFSEVFRRSMPMEYLALFLLSFGRFNWRRREERVLRLTTRLTAPQAVMERWLDLQRQHPVGVRNAVRQWWAGLRYRASRARPGAPMLLLCSRADGLVDWRCSQAISRAWGAPLRLHTKAGHDLALDDPLWVARSVVDWLRDRSLNGVEPGEWH</sequence>
<dbReference type="Gene3D" id="3.40.50.1820">
    <property type="entry name" value="alpha/beta hydrolase"/>
    <property type="match status" value="1"/>
</dbReference>
<comment type="caution">
    <text evidence="2">The sequence shown here is derived from an EMBL/GenBank/DDBJ whole genome shotgun (WGS) entry which is preliminary data.</text>
</comment>
<dbReference type="GO" id="GO:0016787">
    <property type="term" value="F:hydrolase activity"/>
    <property type="evidence" value="ECO:0007669"/>
    <property type="project" value="UniProtKB-KW"/>
</dbReference>
<dbReference type="PANTHER" id="PTHR43194">
    <property type="entry name" value="HYDROLASE ALPHA/BETA FOLD FAMILY"/>
    <property type="match status" value="1"/>
</dbReference>
<organism evidence="2 3">
    <name type="scientific">Pelomonas baiyunensis</name>
    <dbReference type="NCBI Taxonomy" id="3299026"/>
    <lineage>
        <taxon>Bacteria</taxon>
        <taxon>Pseudomonadati</taxon>
        <taxon>Pseudomonadota</taxon>
        <taxon>Betaproteobacteria</taxon>
        <taxon>Burkholderiales</taxon>
        <taxon>Sphaerotilaceae</taxon>
        <taxon>Roseateles</taxon>
    </lineage>
</organism>
<evidence type="ECO:0000313" key="3">
    <source>
        <dbReference type="Proteomes" id="UP001606303"/>
    </source>
</evidence>
<dbReference type="SUPFAM" id="SSF53474">
    <property type="entry name" value="alpha/beta-Hydrolases"/>
    <property type="match status" value="1"/>
</dbReference>
<proteinExistence type="predicted"/>
<reference evidence="2 3" key="1">
    <citation type="submission" date="2024-08" db="EMBL/GenBank/DDBJ databases">
        <authorList>
            <person name="Lu H."/>
        </authorList>
    </citation>
    <scope>NUCLEOTIDE SEQUENCE [LARGE SCALE GENOMIC DNA]</scope>
    <source>
        <strain evidence="2 3">BYS87W</strain>
    </source>
</reference>
<dbReference type="InterPro" id="IPR029058">
    <property type="entry name" value="AB_hydrolase_fold"/>
</dbReference>
<feature type="domain" description="Serine aminopeptidase S33" evidence="1">
    <location>
        <begin position="72"/>
        <end position="276"/>
    </location>
</feature>
<accession>A0ABW7GY04</accession>
<dbReference type="EMBL" id="JBIGIB010000002">
    <property type="protein sequence ID" value="MFG6466859.1"/>
    <property type="molecule type" value="Genomic_DNA"/>
</dbReference>
<dbReference type="InterPro" id="IPR022742">
    <property type="entry name" value="Hydrolase_4"/>
</dbReference>
<protein>
    <submittedName>
        <fullName evidence="2">Alpha/beta fold hydrolase</fullName>
    </submittedName>
</protein>
<name>A0ABW7GY04_9BURK</name>
<dbReference type="PANTHER" id="PTHR43194:SF5">
    <property type="entry name" value="PIMELOYL-[ACYL-CARRIER PROTEIN] METHYL ESTER ESTERASE"/>
    <property type="match status" value="1"/>
</dbReference>
<dbReference type="Proteomes" id="UP001606303">
    <property type="component" value="Unassembled WGS sequence"/>
</dbReference>
<keyword evidence="2" id="KW-0378">Hydrolase</keyword>
<dbReference type="InterPro" id="IPR050228">
    <property type="entry name" value="Carboxylesterase_BioH"/>
</dbReference>
<evidence type="ECO:0000259" key="1">
    <source>
        <dbReference type="Pfam" id="PF12146"/>
    </source>
</evidence>
<dbReference type="Pfam" id="PF12146">
    <property type="entry name" value="Hydrolase_4"/>
    <property type="match status" value="1"/>
</dbReference>
<gene>
    <name evidence="2" type="ORF">ACG01O_09595</name>
</gene>
<keyword evidence="3" id="KW-1185">Reference proteome</keyword>
<dbReference type="RefSeq" id="WP_394383877.1">
    <property type="nucleotide sequence ID" value="NZ_JBIGIB010000002.1"/>
</dbReference>